<dbReference type="EMBL" id="CDMZ01001766">
    <property type="protein sequence ID" value="CEM37264.1"/>
    <property type="molecule type" value="Genomic_DNA"/>
</dbReference>
<dbReference type="Pfam" id="PF13905">
    <property type="entry name" value="Thioredoxin_8"/>
    <property type="match status" value="1"/>
</dbReference>
<dbReference type="VEuPathDB" id="CryptoDB:Cvel_798"/>
<dbReference type="InterPro" id="IPR013766">
    <property type="entry name" value="Thioredoxin_domain"/>
</dbReference>
<dbReference type="GO" id="GO:0030178">
    <property type="term" value="P:negative regulation of Wnt signaling pathway"/>
    <property type="evidence" value="ECO:0007669"/>
    <property type="project" value="TreeGrafter"/>
</dbReference>
<gene>
    <name evidence="3" type="ORF">Cvel_798</name>
</gene>
<dbReference type="PANTHER" id="PTHR46472:SF1">
    <property type="entry name" value="NUCLEOREDOXIN"/>
    <property type="match status" value="1"/>
</dbReference>
<dbReference type="GO" id="GO:0031397">
    <property type="term" value="P:negative regulation of protein ubiquitination"/>
    <property type="evidence" value="ECO:0007669"/>
    <property type="project" value="TreeGrafter"/>
</dbReference>
<evidence type="ECO:0000256" key="1">
    <source>
        <dbReference type="SAM" id="MobiDB-lite"/>
    </source>
</evidence>
<dbReference type="InterPro" id="IPR036249">
    <property type="entry name" value="Thioredoxin-like_sf"/>
</dbReference>
<name>A0A0G4H1M3_9ALVE</name>
<dbReference type="GO" id="GO:0005634">
    <property type="term" value="C:nucleus"/>
    <property type="evidence" value="ECO:0007669"/>
    <property type="project" value="TreeGrafter"/>
</dbReference>
<feature type="compositionally biased region" description="Pro residues" evidence="1">
    <location>
        <begin position="49"/>
        <end position="59"/>
    </location>
</feature>
<feature type="compositionally biased region" description="Low complexity" evidence="1">
    <location>
        <begin position="29"/>
        <end position="41"/>
    </location>
</feature>
<dbReference type="InterPro" id="IPR012336">
    <property type="entry name" value="Thioredoxin-like_fold"/>
</dbReference>
<accession>A0A0G4H1M3</accession>
<dbReference type="PANTHER" id="PTHR46472">
    <property type="entry name" value="NUCLEOREDOXIN"/>
    <property type="match status" value="1"/>
</dbReference>
<dbReference type="SUPFAM" id="SSF52833">
    <property type="entry name" value="Thioredoxin-like"/>
    <property type="match status" value="1"/>
</dbReference>
<sequence>MFLFTKFFLPCEESTSSSSLPNVLQNVSAATSPSTPASSPPGAVHRPSPKPPSEPPLPGSFPVFRHSGDERGLQPADPVETFQGKFVAIFFGADWCPFCKSFCRPLISLYNMLRPSKMFEVVYVPCDRSREAYLQFSATMPWCALPLQNYGYLVKKYQVRQLPWLTIVDPNDNIIFRNAVDEVREQGSASMFLKLFSDYTGPIKLGDRSENLFTARES</sequence>
<dbReference type="Gene3D" id="3.40.30.10">
    <property type="entry name" value="Glutaredoxin"/>
    <property type="match status" value="1"/>
</dbReference>
<organism evidence="3">
    <name type="scientific">Chromera velia CCMP2878</name>
    <dbReference type="NCBI Taxonomy" id="1169474"/>
    <lineage>
        <taxon>Eukaryota</taxon>
        <taxon>Sar</taxon>
        <taxon>Alveolata</taxon>
        <taxon>Colpodellida</taxon>
        <taxon>Chromeraceae</taxon>
        <taxon>Chromera</taxon>
    </lineage>
</organism>
<proteinExistence type="predicted"/>
<protein>
    <recommendedName>
        <fullName evidence="2">Thioredoxin domain-containing protein</fullName>
    </recommendedName>
</protein>
<dbReference type="GO" id="GO:0004791">
    <property type="term" value="F:thioredoxin-disulfide reductase (NADPH) activity"/>
    <property type="evidence" value="ECO:0007669"/>
    <property type="project" value="TreeGrafter"/>
</dbReference>
<evidence type="ECO:0000313" key="3">
    <source>
        <dbReference type="EMBL" id="CEM37264.1"/>
    </source>
</evidence>
<reference evidence="3" key="1">
    <citation type="submission" date="2014-11" db="EMBL/GenBank/DDBJ databases">
        <authorList>
            <person name="Otto D Thomas"/>
            <person name="Naeem Raeece"/>
        </authorList>
    </citation>
    <scope>NUCLEOTIDE SEQUENCE</scope>
</reference>
<evidence type="ECO:0000259" key="2">
    <source>
        <dbReference type="PROSITE" id="PS51352"/>
    </source>
</evidence>
<dbReference type="PROSITE" id="PS51352">
    <property type="entry name" value="THIOREDOXIN_2"/>
    <property type="match status" value="1"/>
</dbReference>
<dbReference type="AlphaFoldDB" id="A0A0G4H1M3"/>
<feature type="region of interest" description="Disordered" evidence="1">
    <location>
        <begin position="29"/>
        <end position="61"/>
    </location>
</feature>
<feature type="domain" description="Thioredoxin" evidence="2">
    <location>
        <begin position="42"/>
        <end position="201"/>
    </location>
</feature>
<dbReference type="PhylomeDB" id="A0A0G4H1M3"/>